<feature type="transmembrane region" description="Helical" evidence="1">
    <location>
        <begin position="224"/>
        <end position="244"/>
    </location>
</feature>
<feature type="transmembrane region" description="Helical" evidence="1">
    <location>
        <begin position="12"/>
        <end position="32"/>
    </location>
</feature>
<dbReference type="GeneID" id="39859157"/>
<dbReference type="InterPro" id="IPR055941">
    <property type="entry name" value="DUF7519"/>
</dbReference>
<protein>
    <submittedName>
        <fullName evidence="3">Uncharacterized protein</fullName>
    </submittedName>
</protein>
<sequence length="246" mass="24188">MSTVVRAHDDRPTVVAAVLATAAAVLSVAAVANDPSQLLAVAIEVGAVLALGGGALLYTEAQGAENEKHGADAGRRAVAVFAVCVGVVGAAVALGLAVYAPTGMTARLELVPGLLGVTTLVCGLLPVRRGRWARYLVGTGAALLVIAALTSGVVYGADTVALLSATALAIVAWDAGEQAINLGTHVGRRGETATAALVHVGASTVVGVVAVTVALLVRSMQVTGLSLPALALLLGAAVLLAAALSE</sequence>
<evidence type="ECO:0000313" key="2">
    <source>
        <dbReference type="EMBL" id="QCC48616.1"/>
    </source>
</evidence>
<dbReference type="Pfam" id="PF24363">
    <property type="entry name" value="DUF7519"/>
    <property type="match status" value="1"/>
</dbReference>
<reference evidence="2 5" key="2">
    <citation type="journal article" date="2019" name="Nat. Commun.">
        <title>A new type of DNA phosphorothioation-based antiviral system in archaea.</title>
        <authorList>
            <person name="Xiong L."/>
            <person name="Liu S."/>
            <person name="Chen S."/>
            <person name="Xiao Y."/>
            <person name="Zhu B."/>
            <person name="Gao Y."/>
            <person name="Zhang Y."/>
            <person name="Chen B."/>
            <person name="Luo J."/>
            <person name="Deng Z."/>
            <person name="Chen X."/>
            <person name="Wang L."/>
            <person name="Chen S."/>
        </authorList>
    </citation>
    <scope>NUCLEOTIDE SEQUENCE [LARGE SCALE GENOMIC DNA]</scope>
    <source>
        <strain evidence="2 5">CGMCC 1.10331</strain>
    </source>
</reference>
<dbReference type="Proteomes" id="UP000236740">
    <property type="component" value="Unassembled WGS sequence"/>
</dbReference>
<dbReference type="Proteomes" id="UP000296733">
    <property type="component" value="Chromosome"/>
</dbReference>
<feature type="transmembrane region" description="Helical" evidence="1">
    <location>
        <begin position="38"/>
        <end position="58"/>
    </location>
</feature>
<proteinExistence type="predicted"/>
<reference evidence="3 4" key="1">
    <citation type="submission" date="2016-10" db="EMBL/GenBank/DDBJ databases">
        <authorList>
            <person name="de Groot N.N."/>
        </authorList>
    </citation>
    <scope>NUCLEOTIDE SEQUENCE [LARGE SCALE GENOMIC DNA]</scope>
    <source>
        <strain evidence="3 4">CGMCC 1.10331</strain>
    </source>
</reference>
<keyword evidence="1" id="KW-0472">Membrane</keyword>
<feature type="transmembrane region" description="Helical" evidence="1">
    <location>
        <begin position="78"/>
        <end position="98"/>
    </location>
</feature>
<accession>A0A1H6C5A9</accession>
<dbReference type="EMBL" id="CP031311">
    <property type="protein sequence ID" value="QCC48616.1"/>
    <property type="molecule type" value="Genomic_DNA"/>
</dbReference>
<feature type="transmembrane region" description="Helical" evidence="1">
    <location>
        <begin position="135"/>
        <end position="157"/>
    </location>
</feature>
<evidence type="ECO:0000256" key="1">
    <source>
        <dbReference type="SAM" id="Phobius"/>
    </source>
</evidence>
<evidence type="ECO:0000313" key="3">
    <source>
        <dbReference type="EMBL" id="SEG67825.1"/>
    </source>
</evidence>
<name>A0A1H6C5A9_9EURY</name>
<keyword evidence="1" id="KW-1133">Transmembrane helix</keyword>
<gene>
    <name evidence="2" type="ORF">DV707_13640</name>
    <name evidence="3" type="ORF">SAMN04488133_3217</name>
</gene>
<dbReference type="OrthoDB" id="157642at2157"/>
<organism evidence="3 4">
    <name type="scientific">Halobellus limi</name>
    <dbReference type="NCBI Taxonomy" id="699433"/>
    <lineage>
        <taxon>Archaea</taxon>
        <taxon>Methanobacteriati</taxon>
        <taxon>Methanobacteriota</taxon>
        <taxon>Stenosarchaea group</taxon>
        <taxon>Halobacteria</taxon>
        <taxon>Halobacteriales</taxon>
        <taxon>Haloferacaceae</taxon>
        <taxon>Halobellus</taxon>
    </lineage>
</organism>
<evidence type="ECO:0000313" key="4">
    <source>
        <dbReference type="Proteomes" id="UP000236740"/>
    </source>
</evidence>
<dbReference type="AlphaFoldDB" id="A0A1H6C5A9"/>
<dbReference type="KEGG" id="hlm:DV707_13640"/>
<dbReference type="RefSeq" id="WP_103992853.1">
    <property type="nucleotide sequence ID" value="NZ_CP031311.1"/>
</dbReference>
<feature type="transmembrane region" description="Helical" evidence="1">
    <location>
        <begin position="196"/>
        <end position="217"/>
    </location>
</feature>
<keyword evidence="1" id="KW-0812">Transmembrane</keyword>
<feature type="transmembrane region" description="Helical" evidence="1">
    <location>
        <begin position="110"/>
        <end position="128"/>
    </location>
</feature>
<keyword evidence="4" id="KW-1185">Reference proteome</keyword>
<evidence type="ECO:0000313" key="5">
    <source>
        <dbReference type="Proteomes" id="UP000296733"/>
    </source>
</evidence>
<dbReference type="EMBL" id="FNVN01000006">
    <property type="protein sequence ID" value="SEG67825.1"/>
    <property type="molecule type" value="Genomic_DNA"/>
</dbReference>